<dbReference type="Pfam" id="PF02771">
    <property type="entry name" value="Acyl-CoA_dh_N"/>
    <property type="match status" value="1"/>
</dbReference>
<dbReference type="InterPro" id="IPR009075">
    <property type="entry name" value="AcylCo_DH/oxidase_C"/>
</dbReference>
<comment type="cofactor">
    <cofactor evidence="1 5">
        <name>FAD</name>
        <dbReference type="ChEBI" id="CHEBI:57692"/>
    </cofactor>
</comment>
<evidence type="ECO:0000259" key="7">
    <source>
        <dbReference type="Pfam" id="PF02770"/>
    </source>
</evidence>
<name>A0ABX1FCC1_9PSEU</name>
<dbReference type="Gene3D" id="1.10.540.10">
    <property type="entry name" value="Acyl-CoA dehydrogenase/oxidase, N-terminal domain"/>
    <property type="match status" value="1"/>
</dbReference>
<dbReference type="InterPro" id="IPR013786">
    <property type="entry name" value="AcylCoA_DH/ox_N"/>
</dbReference>
<dbReference type="EMBL" id="VSRL01000015">
    <property type="protein sequence ID" value="NKE56549.1"/>
    <property type="molecule type" value="Genomic_DNA"/>
</dbReference>
<dbReference type="Gene3D" id="1.20.140.10">
    <property type="entry name" value="Butyryl-CoA Dehydrogenase, subunit A, domain 3"/>
    <property type="match status" value="1"/>
</dbReference>
<dbReference type="InterPro" id="IPR037069">
    <property type="entry name" value="AcylCoA_DH/ox_N_sf"/>
</dbReference>
<evidence type="ECO:0000313" key="9">
    <source>
        <dbReference type="EMBL" id="NKE56549.1"/>
    </source>
</evidence>
<keyword evidence="10" id="KW-1185">Reference proteome</keyword>
<dbReference type="InterPro" id="IPR006091">
    <property type="entry name" value="Acyl-CoA_Oxase/DH_mid-dom"/>
</dbReference>
<sequence>MARLAQTAGLTDIQEEILATVRTFVDKEIIPHAQTLEHGDTYPTDIVEGMKEMGLFGLTIPEEHGGLGESLLTYALVVEQIARGWMSVSGVINTHFIVAHMLKQHGTPEQKQKYLPRMAAGEVRGSFSMSEPELGSDVAAIRTRAVKGESGYTINGQKMWLTNGGTSNLTAVLVKTDEGAEKAHQNLTTFLVEKPEGYGEVLPGLTIPGKIDKMGYKGVDTTEMVFDGFEIAADQVLGGVTGQGFRHMMDGVEVGRVNVAARACGIAIRAFELAIEYAQQRKTFGKAIAEHQAIAFKLAEMATKVEAAHLMMVNAARLKDSGQRNDVEAGMAKLIASEYCAEVTQEAFRIHGGYGYSKEYEIERLMREAPFLLIGEGTSEIQKTIISRGLLRDYQSRG</sequence>
<dbReference type="PIRSF" id="PIRSF016578">
    <property type="entry name" value="HsaA"/>
    <property type="match status" value="1"/>
</dbReference>
<dbReference type="Gene3D" id="2.40.110.10">
    <property type="entry name" value="Butyryl-CoA Dehydrogenase, subunit A, domain 2"/>
    <property type="match status" value="1"/>
</dbReference>
<protein>
    <submittedName>
        <fullName evidence="9">Acyl-CoA dehydrogenase</fullName>
    </submittedName>
</protein>
<dbReference type="PANTHER" id="PTHR43884:SF12">
    <property type="entry name" value="ISOVALERYL-COA DEHYDROGENASE, MITOCHONDRIAL-RELATED"/>
    <property type="match status" value="1"/>
</dbReference>
<evidence type="ECO:0000259" key="8">
    <source>
        <dbReference type="Pfam" id="PF02771"/>
    </source>
</evidence>
<evidence type="ECO:0000259" key="6">
    <source>
        <dbReference type="Pfam" id="PF00441"/>
    </source>
</evidence>
<evidence type="ECO:0000256" key="3">
    <source>
        <dbReference type="ARBA" id="ARBA00022630"/>
    </source>
</evidence>
<dbReference type="RefSeq" id="WP_167971326.1">
    <property type="nucleotide sequence ID" value="NZ_VSRL01000015.1"/>
</dbReference>
<keyword evidence="4 5" id="KW-0274">FAD</keyword>
<feature type="domain" description="Acyl-CoA dehydrogenase/oxidase C-terminal" evidence="6">
    <location>
        <begin position="242"/>
        <end position="391"/>
    </location>
</feature>
<dbReference type="InterPro" id="IPR046373">
    <property type="entry name" value="Acyl-CoA_Oxase/DH_mid-dom_sf"/>
</dbReference>
<dbReference type="SUPFAM" id="SSF56645">
    <property type="entry name" value="Acyl-CoA dehydrogenase NM domain-like"/>
    <property type="match status" value="1"/>
</dbReference>
<dbReference type="Pfam" id="PF00441">
    <property type="entry name" value="Acyl-CoA_dh_1"/>
    <property type="match status" value="1"/>
</dbReference>
<organism evidence="9 10">
    <name type="scientific">Lentzea indica</name>
    <dbReference type="NCBI Taxonomy" id="2604800"/>
    <lineage>
        <taxon>Bacteria</taxon>
        <taxon>Bacillati</taxon>
        <taxon>Actinomycetota</taxon>
        <taxon>Actinomycetes</taxon>
        <taxon>Pseudonocardiales</taxon>
        <taxon>Pseudonocardiaceae</taxon>
        <taxon>Lentzea</taxon>
    </lineage>
</organism>
<feature type="domain" description="Acyl-CoA dehydrogenase/oxidase N-terminal" evidence="8">
    <location>
        <begin position="11"/>
        <end position="122"/>
    </location>
</feature>
<evidence type="ECO:0000256" key="1">
    <source>
        <dbReference type="ARBA" id="ARBA00001974"/>
    </source>
</evidence>
<gene>
    <name evidence="9" type="ORF">FXN61_06765</name>
</gene>
<keyword evidence="5" id="KW-0560">Oxidoreductase</keyword>
<evidence type="ECO:0000256" key="5">
    <source>
        <dbReference type="RuleBase" id="RU362125"/>
    </source>
</evidence>
<dbReference type="Proteomes" id="UP001515943">
    <property type="component" value="Unassembled WGS sequence"/>
</dbReference>
<keyword evidence="3 5" id="KW-0285">Flavoprotein</keyword>
<dbReference type="Pfam" id="PF02770">
    <property type="entry name" value="Acyl-CoA_dh_M"/>
    <property type="match status" value="1"/>
</dbReference>
<evidence type="ECO:0000256" key="4">
    <source>
        <dbReference type="ARBA" id="ARBA00022827"/>
    </source>
</evidence>
<comment type="similarity">
    <text evidence="2 5">Belongs to the acyl-CoA dehydrogenase family.</text>
</comment>
<accession>A0ABX1FCC1</accession>
<dbReference type="SUPFAM" id="SSF47203">
    <property type="entry name" value="Acyl-CoA dehydrogenase C-terminal domain-like"/>
    <property type="match status" value="1"/>
</dbReference>
<feature type="domain" description="Acyl-CoA oxidase/dehydrogenase middle" evidence="7">
    <location>
        <begin position="126"/>
        <end position="227"/>
    </location>
</feature>
<proteinExistence type="inferred from homology"/>
<evidence type="ECO:0000256" key="2">
    <source>
        <dbReference type="ARBA" id="ARBA00009347"/>
    </source>
</evidence>
<evidence type="ECO:0000313" key="10">
    <source>
        <dbReference type="Proteomes" id="UP001515943"/>
    </source>
</evidence>
<dbReference type="InterPro" id="IPR036250">
    <property type="entry name" value="AcylCo_DH-like_C"/>
</dbReference>
<reference evidence="9 10" key="1">
    <citation type="submission" date="2019-08" db="EMBL/GenBank/DDBJ databases">
        <title>Lentzea from Indian Himalayas.</title>
        <authorList>
            <person name="Mandal S."/>
            <person name="Mallick Gupta A."/>
            <person name="Maiti P.K."/>
            <person name="Sarkar J."/>
            <person name="Mandal S."/>
        </authorList>
    </citation>
    <scope>NUCLEOTIDE SEQUENCE [LARGE SCALE GENOMIC DNA]</scope>
    <source>
        <strain evidence="9 10">PSKA42</strain>
    </source>
</reference>
<comment type="caution">
    <text evidence="9">The sequence shown here is derived from an EMBL/GenBank/DDBJ whole genome shotgun (WGS) entry which is preliminary data.</text>
</comment>
<dbReference type="InterPro" id="IPR009100">
    <property type="entry name" value="AcylCoA_DH/oxidase_NM_dom_sf"/>
</dbReference>
<dbReference type="PANTHER" id="PTHR43884">
    <property type="entry name" value="ACYL-COA DEHYDROGENASE"/>
    <property type="match status" value="1"/>
</dbReference>